<reference evidence="2" key="1">
    <citation type="journal article" date="2022" name="Mol. Ecol. Resour.">
        <title>The genomes of chicory, endive, great burdock and yacon provide insights into Asteraceae palaeo-polyploidization history and plant inulin production.</title>
        <authorList>
            <person name="Fan W."/>
            <person name="Wang S."/>
            <person name="Wang H."/>
            <person name="Wang A."/>
            <person name="Jiang F."/>
            <person name="Liu H."/>
            <person name="Zhao H."/>
            <person name="Xu D."/>
            <person name="Zhang Y."/>
        </authorList>
    </citation>
    <scope>NUCLEOTIDE SEQUENCE [LARGE SCALE GENOMIC DNA]</scope>
    <source>
        <strain evidence="2">cv. Yunnan</strain>
    </source>
</reference>
<evidence type="ECO:0000313" key="1">
    <source>
        <dbReference type="EMBL" id="KAI3756549.1"/>
    </source>
</evidence>
<keyword evidence="2" id="KW-1185">Reference proteome</keyword>
<comment type="caution">
    <text evidence="1">The sequence shown here is derived from an EMBL/GenBank/DDBJ whole genome shotgun (WGS) entry which is preliminary data.</text>
</comment>
<gene>
    <name evidence="1" type="ORF">L1987_56370</name>
</gene>
<dbReference type="EMBL" id="CM042035">
    <property type="protein sequence ID" value="KAI3756549.1"/>
    <property type="molecule type" value="Genomic_DNA"/>
</dbReference>
<protein>
    <submittedName>
        <fullName evidence="1">Uncharacterized protein</fullName>
    </submittedName>
</protein>
<sequence length="108" mass="12555">MFGSLLLEQVNIESFNKGDPRRLQSSLSPKAASLTRIGITSFWRFCPNFPIEAQDLFDHLKSINESPIDDPKRRCTTLIVENRVSFRVWRISRLYIQDSRRLDGDLTI</sequence>
<accession>A0ACB9EC63</accession>
<reference evidence="1 2" key="2">
    <citation type="journal article" date="2022" name="Mol. Ecol. Resour.">
        <title>The genomes of chicory, endive, great burdock and yacon provide insights into Asteraceae paleo-polyploidization history and plant inulin production.</title>
        <authorList>
            <person name="Fan W."/>
            <person name="Wang S."/>
            <person name="Wang H."/>
            <person name="Wang A."/>
            <person name="Jiang F."/>
            <person name="Liu H."/>
            <person name="Zhao H."/>
            <person name="Xu D."/>
            <person name="Zhang Y."/>
        </authorList>
    </citation>
    <scope>NUCLEOTIDE SEQUENCE [LARGE SCALE GENOMIC DNA]</scope>
    <source>
        <strain evidence="2">cv. Yunnan</strain>
        <tissue evidence="1">Leaves</tissue>
    </source>
</reference>
<organism evidence="1 2">
    <name type="scientific">Smallanthus sonchifolius</name>
    <dbReference type="NCBI Taxonomy" id="185202"/>
    <lineage>
        <taxon>Eukaryota</taxon>
        <taxon>Viridiplantae</taxon>
        <taxon>Streptophyta</taxon>
        <taxon>Embryophyta</taxon>
        <taxon>Tracheophyta</taxon>
        <taxon>Spermatophyta</taxon>
        <taxon>Magnoliopsida</taxon>
        <taxon>eudicotyledons</taxon>
        <taxon>Gunneridae</taxon>
        <taxon>Pentapetalae</taxon>
        <taxon>asterids</taxon>
        <taxon>campanulids</taxon>
        <taxon>Asterales</taxon>
        <taxon>Asteraceae</taxon>
        <taxon>Asteroideae</taxon>
        <taxon>Heliantheae alliance</taxon>
        <taxon>Millerieae</taxon>
        <taxon>Smallanthus</taxon>
    </lineage>
</organism>
<dbReference type="Proteomes" id="UP001056120">
    <property type="component" value="Linkage Group LG18"/>
</dbReference>
<proteinExistence type="predicted"/>
<name>A0ACB9EC63_9ASTR</name>
<evidence type="ECO:0000313" key="2">
    <source>
        <dbReference type="Proteomes" id="UP001056120"/>
    </source>
</evidence>